<evidence type="ECO:0000313" key="4">
    <source>
        <dbReference type="Proteomes" id="UP000005824"/>
    </source>
</evidence>
<dbReference type="Proteomes" id="UP000005824">
    <property type="component" value="Unassembled WGS sequence"/>
</dbReference>
<dbReference type="EMBL" id="ABVL01000013">
    <property type="protein sequence ID" value="EDY18348.1"/>
    <property type="molecule type" value="Genomic_DNA"/>
</dbReference>
<dbReference type="STRING" id="497964.CfE428DRAFT_4132"/>
<dbReference type="InterPro" id="IPR015943">
    <property type="entry name" value="WD40/YVTN_repeat-like_dom_sf"/>
</dbReference>
<organism evidence="3 4">
    <name type="scientific">Chthoniobacter flavus Ellin428</name>
    <dbReference type="NCBI Taxonomy" id="497964"/>
    <lineage>
        <taxon>Bacteria</taxon>
        <taxon>Pseudomonadati</taxon>
        <taxon>Verrucomicrobiota</taxon>
        <taxon>Spartobacteria</taxon>
        <taxon>Chthoniobacterales</taxon>
        <taxon>Chthoniobacteraceae</taxon>
        <taxon>Chthoniobacter</taxon>
    </lineage>
</organism>
<feature type="domain" description="Pyrrolo-quinoline quinone repeat" evidence="2">
    <location>
        <begin position="80"/>
        <end position="363"/>
    </location>
</feature>
<gene>
    <name evidence="3" type="ORF">CfE428DRAFT_4132</name>
</gene>
<dbReference type="InterPro" id="IPR002372">
    <property type="entry name" value="PQQ_rpt_dom"/>
</dbReference>
<dbReference type="PANTHER" id="PTHR34512">
    <property type="entry name" value="CELL SURFACE PROTEIN"/>
    <property type="match status" value="1"/>
</dbReference>
<name>B4D5E3_9BACT</name>
<feature type="signal peptide" evidence="1">
    <location>
        <begin position="1"/>
        <end position="19"/>
    </location>
</feature>
<reference evidence="3 4" key="1">
    <citation type="journal article" date="2011" name="J. Bacteriol.">
        <title>Genome sequence of Chthoniobacter flavus Ellin428, an aerobic heterotrophic soil bacterium.</title>
        <authorList>
            <person name="Kant R."/>
            <person name="van Passel M.W."/>
            <person name="Palva A."/>
            <person name="Lucas S."/>
            <person name="Lapidus A."/>
            <person name="Glavina Del Rio T."/>
            <person name="Dalin E."/>
            <person name="Tice H."/>
            <person name="Bruce D."/>
            <person name="Goodwin L."/>
            <person name="Pitluck S."/>
            <person name="Larimer F.W."/>
            <person name="Land M.L."/>
            <person name="Hauser L."/>
            <person name="Sangwan P."/>
            <person name="de Vos W.M."/>
            <person name="Janssen P.H."/>
            <person name="Smidt H."/>
        </authorList>
    </citation>
    <scope>NUCLEOTIDE SEQUENCE [LARGE SCALE GENOMIC DNA]</scope>
    <source>
        <strain evidence="3 4">Ellin428</strain>
    </source>
</reference>
<comment type="caution">
    <text evidence="3">The sequence shown here is derived from an EMBL/GenBank/DDBJ whole genome shotgun (WGS) entry which is preliminary data.</text>
</comment>
<protein>
    <recommendedName>
        <fullName evidence="2">Pyrrolo-quinoline quinone repeat domain-containing protein</fullName>
    </recommendedName>
</protein>
<keyword evidence="4" id="KW-1185">Reference proteome</keyword>
<proteinExistence type="predicted"/>
<evidence type="ECO:0000259" key="2">
    <source>
        <dbReference type="Pfam" id="PF13360"/>
    </source>
</evidence>
<dbReference type="InParanoid" id="B4D5E3"/>
<accession>B4D5E3</accession>
<evidence type="ECO:0000313" key="3">
    <source>
        <dbReference type="EMBL" id="EDY18348.1"/>
    </source>
</evidence>
<dbReference type="SUPFAM" id="SSF50998">
    <property type="entry name" value="Quinoprotein alcohol dehydrogenase-like"/>
    <property type="match status" value="1"/>
</dbReference>
<feature type="chain" id="PRO_5002800551" description="Pyrrolo-quinoline quinone repeat domain-containing protein" evidence="1">
    <location>
        <begin position="20"/>
        <end position="460"/>
    </location>
</feature>
<sequence length="460" mass="51092" precursor="true">MLRYLFPLVFTALGLAIHAADWPEFMGPTRDQVSTETGLIDTLPAQGPPLVFEKKVGKGYSAPSVRGDTMVIHHRVEMQEIVEACDARTGLTYWKYAYKSDYRDPFGYNNGPRCTPLLTADRCYTFGAEGVLACLDITTGKEIWRRDTQGDFAVPEAFFGVGSTPVLEDGLLFVQVGGQPNSCVVALDANTGKTVWENVGEKTWNGQPMNGWPGERTVHWSINDPAYSMMASYCSPVLATIHGKRHLLVCTRQGLVSLEPKTGKVNFSYWFRAQQDQSVNAMTPVVQDDLILISSAYYHLGSTVLRVDPSGTAVTPLWKGLQLEMHWTRPVLLNGFLYAFSGRNEPDAFFRCVEMSSGRVAWERREGWPNGSHAKIPEGVAPPDVYGRGSAILADGKLIVLGEAGLLGLVKPSPDKLEELARWQVPQMHYPCWTAPVLANKRLYLRDEDRVVCYDLAKKP</sequence>
<evidence type="ECO:0000256" key="1">
    <source>
        <dbReference type="SAM" id="SignalP"/>
    </source>
</evidence>
<dbReference type="eggNOG" id="COG1520">
    <property type="taxonomic scope" value="Bacteria"/>
</dbReference>
<keyword evidence="1" id="KW-0732">Signal</keyword>
<dbReference type="AlphaFoldDB" id="B4D5E3"/>
<dbReference type="PANTHER" id="PTHR34512:SF30">
    <property type="entry name" value="OUTER MEMBRANE PROTEIN ASSEMBLY FACTOR BAMB"/>
    <property type="match status" value="1"/>
</dbReference>
<dbReference type="InterPro" id="IPR011047">
    <property type="entry name" value="Quinoprotein_ADH-like_sf"/>
</dbReference>
<dbReference type="Pfam" id="PF13360">
    <property type="entry name" value="PQQ_2"/>
    <property type="match status" value="1"/>
</dbReference>
<dbReference type="Gene3D" id="2.130.10.10">
    <property type="entry name" value="YVTN repeat-like/Quinoprotein amine dehydrogenase"/>
    <property type="match status" value="1"/>
</dbReference>